<keyword evidence="2" id="KW-1185">Reference proteome</keyword>
<sequence>MSLKGQYIGMLFSFLAGLIILAHAVVPHHHHFGSINSPAQEATCENSGQENNTEDPVSYCHAFNILVSERITNSSLNQSFSEYFSFYLAGGNVNIEASTVRDITAQIFGRQVVFIKQFFFTARSLRAPPAIA</sequence>
<dbReference type="Proteomes" id="UP000252733">
    <property type="component" value="Unassembled WGS sequence"/>
</dbReference>
<protein>
    <submittedName>
        <fullName evidence="1">Uncharacterized protein</fullName>
    </submittedName>
</protein>
<dbReference type="AlphaFoldDB" id="A0A368VF72"/>
<evidence type="ECO:0000313" key="2">
    <source>
        <dbReference type="Proteomes" id="UP000252733"/>
    </source>
</evidence>
<reference evidence="1 2" key="1">
    <citation type="submission" date="2018-07" db="EMBL/GenBank/DDBJ databases">
        <title>Freshwater and sediment microbial communities from various areas in North America, analyzing microbe dynamics in response to fracking.</title>
        <authorList>
            <person name="Lamendella R."/>
        </authorList>
    </citation>
    <scope>NUCLEOTIDE SEQUENCE [LARGE SCALE GENOMIC DNA]</scope>
    <source>
        <strain evidence="1 2">160A</strain>
    </source>
</reference>
<comment type="caution">
    <text evidence="1">The sequence shown here is derived from an EMBL/GenBank/DDBJ whole genome shotgun (WGS) entry which is preliminary data.</text>
</comment>
<organism evidence="1 2">
    <name type="scientific">Marinilabilia salmonicolor</name>
    <dbReference type="NCBI Taxonomy" id="989"/>
    <lineage>
        <taxon>Bacteria</taxon>
        <taxon>Pseudomonadati</taxon>
        <taxon>Bacteroidota</taxon>
        <taxon>Bacteroidia</taxon>
        <taxon>Marinilabiliales</taxon>
        <taxon>Marinilabiliaceae</taxon>
        <taxon>Marinilabilia</taxon>
    </lineage>
</organism>
<proteinExistence type="predicted"/>
<dbReference type="EMBL" id="QPIZ01000002">
    <property type="protein sequence ID" value="RCW38930.1"/>
    <property type="molecule type" value="Genomic_DNA"/>
</dbReference>
<gene>
    <name evidence="1" type="ORF">DFO77_10284</name>
</gene>
<evidence type="ECO:0000313" key="1">
    <source>
        <dbReference type="EMBL" id="RCW38930.1"/>
    </source>
</evidence>
<dbReference type="RefSeq" id="WP_147271954.1">
    <property type="nucleotide sequence ID" value="NZ_QPIZ01000002.1"/>
</dbReference>
<accession>A0A368VF72</accession>
<name>A0A368VF72_9BACT</name>